<dbReference type="EC" id="2.7.13.3" evidence="2"/>
<evidence type="ECO:0000313" key="12">
    <source>
        <dbReference type="Proteomes" id="UP000278036"/>
    </source>
</evidence>
<dbReference type="Proteomes" id="UP000278036">
    <property type="component" value="Unassembled WGS sequence"/>
</dbReference>
<dbReference type="AlphaFoldDB" id="A0A3A9JFE9"/>
<organism evidence="9 12">
    <name type="scientific">Teichococcus wenyumeiae</name>
    <dbReference type="NCBI Taxonomy" id="2478470"/>
    <lineage>
        <taxon>Bacteria</taxon>
        <taxon>Pseudomonadati</taxon>
        <taxon>Pseudomonadota</taxon>
        <taxon>Alphaproteobacteria</taxon>
        <taxon>Acetobacterales</taxon>
        <taxon>Roseomonadaceae</taxon>
        <taxon>Roseomonas</taxon>
    </lineage>
</organism>
<keyword evidence="3" id="KW-0597">Phosphoprotein</keyword>
<comment type="caution">
    <text evidence="9">The sequence shown here is derived from an EMBL/GenBank/DDBJ whole genome shotgun (WGS) entry which is preliminary data.</text>
</comment>
<accession>A0A3A9JFE9</accession>
<keyword evidence="5" id="KW-0547">Nucleotide-binding</keyword>
<evidence type="ECO:0000313" key="11">
    <source>
        <dbReference type="Proteomes" id="UP000274097"/>
    </source>
</evidence>
<evidence type="ECO:0000313" key="10">
    <source>
        <dbReference type="EMBL" id="RMI24569.1"/>
    </source>
</evidence>
<evidence type="ECO:0000256" key="7">
    <source>
        <dbReference type="ARBA" id="ARBA00022840"/>
    </source>
</evidence>
<dbReference type="RefSeq" id="WP_120638407.1">
    <property type="nucleotide sequence ID" value="NZ_RAQU01000057.1"/>
</dbReference>
<evidence type="ECO:0000259" key="8">
    <source>
        <dbReference type="SMART" id="SM00911"/>
    </source>
</evidence>
<dbReference type="InParanoid" id="A0A3A9JFE9"/>
<evidence type="ECO:0000256" key="1">
    <source>
        <dbReference type="ARBA" id="ARBA00000085"/>
    </source>
</evidence>
<dbReference type="EMBL" id="RAQU01000057">
    <property type="protein sequence ID" value="RKK04081.1"/>
    <property type="molecule type" value="Genomic_DNA"/>
</dbReference>
<feature type="domain" description="Signal transduction histidine kinase HWE region" evidence="8">
    <location>
        <begin position="12"/>
        <end position="91"/>
    </location>
</feature>
<evidence type="ECO:0000256" key="6">
    <source>
        <dbReference type="ARBA" id="ARBA00022777"/>
    </source>
</evidence>
<dbReference type="EMBL" id="RFLX01000008">
    <property type="protein sequence ID" value="RMI24569.1"/>
    <property type="molecule type" value="Genomic_DNA"/>
</dbReference>
<keyword evidence="4" id="KW-0808">Transferase</keyword>
<dbReference type="InterPro" id="IPR011102">
    <property type="entry name" value="Sig_transdc_His_kinase_HWE"/>
</dbReference>
<sequence length="148" mass="15863">MAAQRRDLLVRELNHHVKNMLAIVQALAAQTAAGAGGKPDRFVQDFARRPRTLAQAHGLMTGSDWEGAEMGTLVEAVLAAWRCTGRIVVPAPQYFRISAHQAQAWCSPCTKLATNASSMVPCRWRAGGWRSCGGARPAPAHHPAAGEA</sequence>
<dbReference type="PANTHER" id="PTHR41523">
    <property type="entry name" value="TWO-COMPONENT SYSTEM SENSOR PROTEIN"/>
    <property type="match status" value="1"/>
</dbReference>
<reference evidence="9 12" key="1">
    <citation type="submission" date="2018-09" db="EMBL/GenBank/DDBJ databases">
        <title>Roseomonas sp. nov., isolated from feces of Tibetan antelopes in the Qinghai-Tibet plateau, China.</title>
        <authorList>
            <person name="Tian Z."/>
        </authorList>
    </citation>
    <scope>NUCLEOTIDE SEQUENCE [LARGE SCALE GENOMIC DNA]</scope>
    <source>
        <strain evidence="10 11">Z23</strain>
        <strain evidence="9 12">Z24</strain>
    </source>
</reference>
<comment type="catalytic activity">
    <reaction evidence="1">
        <text>ATP + protein L-histidine = ADP + protein N-phospho-L-histidine.</text>
        <dbReference type="EC" id="2.7.13.3"/>
    </reaction>
</comment>
<dbReference type="Pfam" id="PF07536">
    <property type="entry name" value="HWE_HK"/>
    <property type="match status" value="1"/>
</dbReference>
<evidence type="ECO:0000256" key="2">
    <source>
        <dbReference type="ARBA" id="ARBA00012438"/>
    </source>
</evidence>
<proteinExistence type="predicted"/>
<dbReference type="PANTHER" id="PTHR41523:SF7">
    <property type="entry name" value="HISTIDINE KINASE"/>
    <property type="match status" value="1"/>
</dbReference>
<evidence type="ECO:0000313" key="9">
    <source>
        <dbReference type="EMBL" id="RKK04081.1"/>
    </source>
</evidence>
<dbReference type="GO" id="GO:0004673">
    <property type="term" value="F:protein histidine kinase activity"/>
    <property type="evidence" value="ECO:0007669"/>
    <property type="project" value="UniProtKB-EC"/>
</dbReference>
<dbReference type="Proteomes" id="UP000274097">
    <property type="component" value="Unassembled WGS sequence"/>
</dbReference>
<name>A0A3A9JFE9_9PROT</name>
<evidence type="ECO:0000256" key="5">
    <source>
        <dbReference type="ARBA" id="ARBA00022741"/>
    </source>
</evidence>
<dbReference type="GO" id="GO:0005524">
    <property type="term" value="F:ATP binding"/>
    <property type="evidence" value="ECO:0007669"/>
    <property type="project" value="UniProtKB-KW"/>
</dbReference>
<evidence type="ECO:0000256" key="3">
    <source>
        <dbReference type="ARBA" id="ARBA00022553"/>
    </source>
</evidence>
<protein>
    <recommendedName>
        <fullName evidence="2">histidine kinase</fullName>
        <ecNumber evidence="2">2.7.13.3</ecNumber>
    </recommendedName>
</protein>
<evidence type="ECO:0000256" key="4">
    <source>
        <dbReference type="ARBA" id="ARBA00022679"/>
    </source>
</evidence>
<dbReference type="SMART" id="SM00911">
    <property type="entry name" value="HWE_HK"/>
    <property type="match status" value="1"/>
</dbReference>
<gene>
    <name evidence="9" type="ORF">D6Z83_11245</name>
    <name evidence="10" type="ORF">EBE87_12860</name>
</gene>
<keyword evidence="7" id="KW-0067">ATP-binding</keyword>
<keyword evidence="6" id="KW-0418">Kinase</keyword>
<dbReference type="OrthoDB" id="9816309at2"/>
<keyword evidence="11" id="KW-1185">Reference proteome</keyword>